<feature type="compositionally biased region" description="Low complexity" evidence="1">
    <location>
        <begin position="55"/>
        <end position="71"/>
    </location>
</feature>
<dbReference type="InParanoid" id="T1I815"/>
<accession>T1I815</accession>
<dbReference type="HOGENOM" id="CLU_1580466_0_0_1"/>
<feature type="compositionally biased region" description="Polar residues" evidence="1">
    <location>
        <begin position="72"/>
        <end position="86"/>
    </location>
</feature>
<dbReference type="EMBL" id="ACPB03004693">
    <property type="status" value="NOT_ANNOTATED_CDS"/>
    <property type="molecule type" value="Genomic_DNA"/>
</dbReference>
<feature type="compositionally biased region" description="Basic and acidic residues" evidence="1">
    <location>
        <begin position="87"/>
        <end position="104"/>
    </location>
</feature>
<feature type="transmembrane region" description="Helical" evidence="2">
    <location>
        <begin position="117"/>
        <end position="139"/>
    </location>
</feature>
<feature type="region of interest" description="Disordered" evidence="1">
    <location>
        <begin position="44"/>
        <end position="107"/>
    </location>
</feature>
<keyword evidence="2" id="KW-1133">Transmembrane helix</keyword>
<keyword evidence="4" id="KW-1185">Reference proteome</keyword>
<reference evidence="3" key="1">
    <citation type="submission" date="2015-05" db="UniProtKB">
        <authorList>
            <consortium name="EnsemblMetazoa"/>
        </authorList>
    </citation>
    <scope>IDENTIFICATION</scope>
</reference>
<dbReference type="Proteomes" id="UP000015103">
    <property type="component" value="Unassembled WGS sequence"/>
</dbReference>
<evidence type="ECO:0000313" key="3">
    <source>
        <dbReference type="EnsemblMetazoa" id="RPRC012437-PA"/>
    </source>
</evidence>
<evidence type="ECO:0000256" key="1">
    <source>
        <dbReference type="SAM" id="MobiDB-lite"/>
    </source>
</evidence>
<keyword evidence="2" id="KW-0472">Membrane</keyword>
<dbReference type="VEuPathDB" id="VectorBase:RPRC012437"/>
<dbReference type="EnsemblMetazoa" id="RPRC012437-RA">
    <property type="protein sequence ID" value="RPRC012437-PA"/>
    <property type="gene ID" value="RPRC012437"/>
</dbReference>
<name>T1I815_RHOPR</name>
<keyword evidence="2" id="KW-0812">Transmembrane</keyword>
<organism evidence="3 4">
    <name type="scientific">Rhodnius prolixus</name>
    <name type="common">Triatomid bug</name>
    <dbReference type="NCBI Taxonomy" id="13249"/>
    <lineage>
        <taxon>Eukaryota</taxon>
        <taxon>Metazoa</taxon>
        <taxon>Ecdysozoa</taxon>
        <taxon>Arthropoda</taxon>
        <taxon>Hexapoda</taxon>
        <taxon>Insecta</taxon>
        <taxon>Pterygota</taxon>
        <taxon>Neoptera</taxon>
        <taxon>Paraneoptera</taxon>
        <taxon>Hemiptera</taxon>
        <taxon>Heteroptera</taxon>
        <taxon>Panheteroptera</taxon>
        <taxon>Cimicomorpha</taxon>
        <taxon>Reduviidae</taxon>
        <taxon>Triatominae</taxon>
        <taxon>Rhodnius</taxon>
    </lineage>
</organism>
<proteinExistence type="predicted"/>
<evidence type="ECO:0000256" key="2">
    <source>
        <dbReference type="SAM" id="Phobius"/>
    </source>
</evidence>
<protein>
    <submittedName>
        <fullName evidence="3">Uncharacterized protein</fullName>
    </submittedName>
</protein>
<sequence length="169" mass="19388">MVTSGSPRPRIKTFLNKENYVREHTYESMTNRIPLVLDFELPSTNQNGEHNGKVSASASSPCNNNSSSSRAPDTSEQRPSNGQNGSLERRHFLRDQSDRTEGERPTSMADITASTKYAFLGYSRFFVFVFVPLFIFKIFPDVQKKKKWKKLLMESKLNRKSPRTQLSFN</sequence>
<evidence type="ECO:0000313" key="4">
    <source>
        <dbReference type="Proteomes" id="UP000015103"/>
    </source>
</evidence>
<dbReference type="AlphaFoldDB" id="T1I815"/>